<feature type="compositionally biased region" description="Basic and acidic residues" evidence="1">
    <location>
        <begin position="10"/>
        <end position="26"/>
    </location>
</feature>
<evidence type="ECO:0000256" key="1">
    <source>
        <dbReference type="SAM" id="MobiDB-lite"/>
    </source>
</evidence>
<reference evidence="3" key="2">
    <citation type="journal article" date="2018" name="Nat. Commun.">
        <title>Extreme sensitivity to ultraviolet light in the fungal pathogen causing white-nose syndrome of bats.</title>
        <authorList>
            <person name="Palmer J.M."/>
            <person name="Drees K.P."/>
            <person name="Foster J.T."/>
            <person name="Lindner D.L."/>
        </authorList>
    </citation>
    <scope>NUCLEOTIDE SEQUENCE [LARGE SCALE GENOMIC DNA]</scope>
    <source>
        <strain evidence="3">UAMH 10579</strain>
    </source>
</reference>
<dbReference type="GeneID" id="28834299"/>
<feature type="region of interest" description="Disordered" evidence="1">
    <location>
        <begin position="1"/>
        <end position="42"/>
    </location>
</feature>
<sequence>MAQNPGYGYDAKDPSGRRPYDPRDDYVAPQPSPPPGYDDYSQAPLRCEYNASEKAASCVFDYGDGFMETGDG</sequence>
<name>A0A2P2SW21_9PEZI</name>
<dbReference type="RefSeq" id="XP_018134773.1">
    <property type="nucleotide sequence ID" value="XM_018270441.1"/>
</dbReference>
<dbReference type="AlphaFoldDB" id="A0A2P2SW21"/>
<dbReference type="EMBL" id="KV460207">
    <property type="protein sequence ID" value="OBU01041.1"/>
    <property type="molecule type" value="Genomic_DNA"/>
</dbReference>
<keyword evidence="3" id="KW-1185">Reference proteome</keyword>
<evidence type="ECO:0000313" key="3">
    <source>
        <dbReference type="Proteomes" id="UP000091956"/>
    </source>
</evidence>
<accession>A0A2P2SW21</accession>
<evidence type="ECO:0000313" key="2">
    <source>
        <dbReference type="EMBL" id="OBU01041.1"/>
    </source>
</evidence>
<gene>
    <name evidence="2" type="ORF">VE01_00913</name>
</gene>
<proteinExistence type="predicted"/>
<reference evidence="2 3" key="1">
    <citation type="submission" date="2016-03" db="EMBL/GenBank/DDBJ databases">
        <title>Comparative genomics of Pseudogymnoascus destructans, the fungus causing white-nose syndrome of bats.</title>
        <authorList>
            <person name="Palmer J.M."/>
            <person name="Drees K.P."/>
            <person name="Foster J.T."/>
            <person name="Lindner D.L."/>
        </authorList>
    </citation>
    <scope>NUCLEOTIDE SEQUENCE [LARGE SCALE GENOMIC DNA]</scope>
    <source>
        <strain evidence="2 3">UAMH 10579</strain>
    </source>
</reference>
<protein>
    <submittedName>
        <fullName evidence="2">Uncharacterized protein</fullName>
    </submittedName>
</protein>
<dbReference type="Proteomes" id="UP000091956">
    <property type="component" value="Unassembled WGS sequence"/>
</dbReference>
<organism evidence="2 3">
    <name type="scientific">Pseudogymnoascus verrucosus</name>
    <dbReference type="NCBI Taxonomy" id="342668"/>
    <lineage>
        <taxon>Eukaryota</taxon>
        <taxon>Fungi</taxon>
        <taxon>Dikarya</taxon>
        <taxon>Ascomycota</taxon>
        <taxon>Pezizomycotina</taxon>
        <taxon>Leotiomycetes</taxon>
        <taxon>Thelebolales</taxon>
        <taxon>Thelebolaceae</taxon>
        <taxon>Pseudogymnoascus</taxon>
    </lineage>
</organism>